<proteinExistence type="predicted"/>
<gene>
    <name evidence="3" type="ORF">CLAFUR5_05469</name>
</gene>
<feature type="domain" description="BTB" evidence="2">
    <location>
        <begin position="21"/>
        <end position="88"/>
    </location>
</feature>
<reference evidence="3" key="2">
    <citation type="journal article" date="2022" name="Microb. Genom.">
        <title>A chromosome-scale genome assembly of the tomato pathogen Cladosporium fulvum reveals a compartmentalized genome architecture and the presence of a dispensable chromosome.</title>
        <authorList>
            <person name="Zaccaron A.Z."/>
            <person name="Chen L.H."/>
            <person name="Samaras A."/>
            <person name="Stergiopoulos I."/>
        </authorList>
    </citation>
    <scope>NUCLEOTIDE SEQUENCE</scope>
    <source>
        <strain evidence="3">Race5_Kim</strain>
    </source>
</reference>
<dbReference type="GeneID" id="71985347"/>
<dbReference type="AlphaFoldDB" id="A0A9Q8LJ20"/>
<dbReference type="SMART" id="SM00225">
    <property type="entry name" value="BTB"/>
    <property type="match status" value="1"/>
</dbReference>
<dbReference type="SUPFAM" id="SSF54695">
    <property type="entry name" value="POZ domain"/>
    <property type="match status" value="1"/>
</dbReference>
<sequence length="237" mass="27084">MVYHMPECRDFSSFLLSAELSDVTIQYEDGLLPVHKIILAQASEYFKTLLTGPFAEAGQRIVELIDDPPMAIEGMIAWIYGMQFNPRDRYNKYIENFHFVTSDETGVEFVKYQVDLFFTAEKYLLSRLATSVEGYFFHMLLDVSRQVEFLHVIAKHVYIARAEEAVALRVHVANAYLERIRSIKDTEELKQLLLDIPELAFDIIRAGATLPAAEEEDDKPRKVSSGSGAFPPLPRSR</sequence>
<dbReference type="Gene3D" id="3.30.710.10">
    <property type="entry name" value="Potassium Channel Kv1.1, Chain A"/>
    <property type="match status" value="1"/>
</dbReference>
<evidence type="ECO:0000313" key="3">
    <source>
        <dbReference type="EMBL" id="UJO18295.1"/>
    </source>
</evidence>
<evidence type="ECO:0000313" key="4">
    <source>
        <dbReference type="Proteomes" id="UP000756132"/>
    </source>
</evidence>
<name>A0A9Q8LJ20_PASFU</name>
<dbReference type="OrthoDB" id="6359816at2759"/>
<dbReference type="KEGG" id="ffu:CLAFUR5_05469"/>
<dbReference type="InterPro" id="IPR011333">
    <property type="entry name" value="SKP1/BTB/POZ_sf"/>
</dbReference>
<accession>A0A9Q8LJ20</accession>
<dbReference type="PROSITE" id="PS50097">
    <property type="entry name" value="BTB"/>
    <property type="match status" value="1"/>
</dbReference>
<dbReference type="PANTHER" id="PTHR47843:SF5">
    <property type="entry name" value="BTB_POZ DOMAIN PROTEIN"/>
    <property type="match status" value="1"/>
</dbReference>
<dbReference type="CDD" id="cd18186">
    <property type="entry name" value="BTB_POZ_ZBTB_KLHL-like"/>
    <property type="match status" value="1"/>
</dbReference>
<keyword evidence="4" id="KW-1185">Reference proteome</keyword>
<feature type="region of interest" description="Disordered" evidence="1">
    <location>
        <begin position="212"/>
        <end position="237"/>
    </location>
</feature>
<dbReference type="InterPro" id="IPR000210">
    <property type="entry name" value="BTB/POZ_dom"/>
</dbReference>
<organism evidence="3 4">
    <name type="scientific">Passalora fulva</name>
    <name type="common">Tomato leaf mold</name>
    <name type="synonym">Cladosporium fulvum</name>
    <dbReference type="NCBI Taxonomy" id="5499"/>
    <lineage>
        <taxon>Eukaryota</taxon>
        <taxon>Fungi</taxon>
        <taxon>Dikarya</taxon>
        <taxon>Ascomycota</taxon>
        <taxon>Pezizomycotina</taxon>
        <taxon>Dothideomycetes</taxon>
        <taxon>Dothideomycetidae</taxon>
        <taxon>Mycosphaerellales</taxon>
        <taxon>Mycosphaerellaceae</taxon>
        <taxon>Fulvia</taxon>
    </lineage>
</organism>
<dbReference type="RefSeq" id="XP_047762661.1">
    <property type="nucleotide sequence ID" value="XM_047904617.1"/>
</dbReference>
<dbReference type="PANTHER" id="PTHR47843">
    <property type="entry name" value="BTB DOMAIN-CONTAINING PROTEIN-RELATED"/>
    <property type="match status" value="1"/>
</dbReference>
<protein>
    <recommendedName>
        <fullName evidence="2">BTB domain-containing protein</fullName>
    </recommendedName>
</protein>
<reference evidence="3" key="1">
    <citation type="submission" date="2021-12" db="EMBL/GenBank/DDBJ databases">
        <authorList>
            <person name="Zaccaron A."/>
            <person name="Stergiopoulos I."/>
        </authorList>
    </citation>
    <scope>NUCLEOTIDE SEQUENCE</scope>
    <source>
        <strain evidence="3">Race5_Kim</strain>
    </source>
</reference>
<dbReference type="EMBL" id="CP090167">
    <property type="protein sequence ID" value="UJO18295.1"/>
    <property type="molecule type" value="Genomic_DNA"/>
</dbReference>
<evidence type="ECO:0000256" key="1">
    <source>
        <dbReference type="SAM" id="MobiDB-lite"/>
    </source>
</evidence>
<evidence type="ECO:0000259" key="2">
    <source>
        <dbReference type="PROSITE" id="PS50097"/>
    </source>
</evidence>
<dbReference type="Pfam" id="PF00651">
    <property type="entry name" value="BTB"/>
    <property type="match status" value="1"/>
</dbReference>
<dbReference type="Proteomes" id="UP000756132">
    <property type="component" value="Chromosome 5"/>
</dbReference>